<dbReference type="InterPro" id="IPR045175">
    <property type="entry name" value="M28_fam"/>
</dbReference>
<dbReference type="RefSeq" id="WP_214236104.1">
    <property type="nucleotide sequence ID" value="NZ_JABBFR010000003.1"/>
</dbReference>
<evidence type="ECO:0000256" key="2">
    <source>
        <dbReference type="ARBA" id="ARBA00022670"/>
    </source>
</evidence>
<protein>
    <submittedName>
        <fullName evidence="9">M28 family peptidase</fullName>
    </submittedName>
</protein>
<dbReference type="PANTHER" id="PTHR12147">
    <property type="entry name" value="METALLOPEPTIDASE M28 FAMILY MEMBER"/>
    <property type="match status" value="1"/>
</dbReference>
<keyword evidence="5" id="KW-0378">Hydrolase</keyword>
<comment type="caution">
    <text evidence="9">The sequence shown here is derived from an EMBL/GenBank/DDBJ whole genome shotgun (WGS) entry which is preliminary data.</text>
</comment>
<dbReference type="Proteomes" id="UP000790096">
    <property type="component" value="Unassembled WGS sequence"/>
</dbReference>
<dbReference type="EMBL" id="JABBFR010000003">
    <property type="protein sequence ID" value="MBT0723420.1"/>
    <property type="molecule type" value="Genomic_DNA"/>
</dbReference>
<evidence type="ECO:0000256" key="7">
    <source>
        <dbReference type="SAM" id="SignalP"/>
    </source>
</evidence>
<accession>A0ABS5SVZ2</accession>
<dbReference type="SUPFAM" id="SSF53187">
    <property type="entry name" value="Zn-dependent exopeptidases"/>
    <property type="match status" value="1"/>
</dbReference>
<feature type="domain" description="Peptidase M28" evidence="8">
    <location>
        <begin position="98"/>
        <end position="262"/>
    </location>
</feature>
<name>A0ABS5SVZ2_9GAMM</name>
<evidence type="ECO:0000259" key="8">
    <source>
        <dbReference type="Pfam" id="PF04389"/>
    </source>
</evidence>
<dbReference type="Pfam" id="PF04389">
    <property type="entry name" value="Peptidase_M28"/>
    <property type="match status" value="1"/>
</dbReference>
<dbReference type="PANTHER" id="PTHR12147:SF56">
    <property type="entry name" value="AMINOPEPTIDASE YDR415C-RELATED"/>
    <property type="match status" value="1"/>
</dbReference>
<evidence type="ECO:0000256" key="4">
    <source>
        <dbReference type="ARBA" id="ARBA00022729"/>
    </source>
</evidence>
<reference evidence="9 10" key="1">
    <citation type="submission" date="2020-04" db="EMBL/GenBank/DDBJ databases">
        <title>Genome sequencing of Rosenbergiella species.</title>
        <authorList>
            <person name="Alvarez-Perez S."/>
            <person name="Lievens B."/>
        </authorList>
    </citation>
    <scope>NUCLEOTIDE SEQUENCE [LARGE SCALE GENOMIC DNA]</scope>
    <source>
        <strain evidence="9 10">S61</strain>
    </source>
</reference>
<evidence type="ECO:0000313" key="9">
    <source>
        <dbReference type="EMBL" id="MBT0723420.1"/>
    </source>
</evidence>
<keyword evidence="4 7" id="KW-0732">Signal</keyword>
<evidence type="ECO:0000256" key="3">
    <source>
        <dbReference type="ARBA" id="ARBA00022723"/>
    </source>
</evidence>
<dbReference type="Gene3D" id="3.40.630.10">
    <property type="entry name" value="Zn peptidases"/>
    <property type="match status" value="1"/>
</dbReference>
<keyword evidence="6" id="KW-0862">Zinc</keyword>
<feature type="chain" id="PRO_5046425769" evidence="7">
    <location>
        <begin position="28"/>
        <end position="329"/>
    </location>
</feature>
<feature type="signal peptide" evidence="7">
    <location>
        <begin position="1"/>
        <end position="27"/>
    </location>
</feature>
<keyword evidence="1" id="KW-0031">Aminopeptidase</keyword>
<organism evidence="9 10">
    <name type="scientific">Rosenbergiella gaditana</name>
    <dbReference type="NCBI Taxonomy" id="2726987"/>
    <lineage>
        <taxon>Bacteria</taxon>
        <taxon>Pseudomonadati</taxon>
        <taxon>Pseudomonadota</taxon>
        <taxon>Gammaproteobacteria</taxon>
        <taxon>Enterobacterales</taxon>
        <taxon>Erwiniaceae</taxon>
        <taxon>Rosenbergiella</taxon>
    </lineage>
</organism>
<evidence type="ECO:0000256" key="1">
    <source>
        <dbReference type="ARBA" id="ARBA00022438"/>
    </source>
</evidence>
<evidence type="ECO:0000256" key="6">
    <source>
        <dbReference type="ARBA" id="ARBA00022833"/>
    </source>
</evidence>
<proteinExistence type="predicted"/>
<gene>
    <name evidence="9" type="ORF">HH682_02960</name>
</gene>
<sequence length="329" mass="35949">MLSLLNNKSVSIALYFGLLLAPFSGHAHSTSKVDNVAEQHTRYIATYFPGRISGTPAEFLTAQYLQQQFSQLGYHAHIRHKQGVAYPLAATSAVAVHRGQLPQEILIIAHIDTPQADTAHQRQQNVGGINFQGVDNNAASLGVMLELAKRLASHHNGYSLRFVALGGTQPPHQGMTDYLNSLSMDERKNTLLVVDIENIIAGKTLAFLSGNTTATAVRKQTTGEAKRIAQQRDIPLLTAQLASSRSRTLTVYEEMGLPYMRVTASNAVKLTTLATGEIKPVLGNDAAKDNLAYINHHYPRRLAQRSHQVVTILTPLLRGLLTPTRAAKH</sequence>
<keyword evidence="3" id="KW-0479">Metal-binding</keyword>
<evidence type="ECO:0000313" key="10">
    <source>
        <dbReference type="Proteomes" id="UP000790096"/>
    </source>
</evidence>
<keyword evidence="2" id="KW-0645">Protease</keyword>
<dbReference type="InterPro" id="IPR007484">
    <property type="entry name" value="Peptidase_M28"/>
</dbReference>
<keyword evidence="10" id="KW-1185">Reference proteome</keyword>
<evidence type="ECO:0000256" key="5">
    <source>
        <dbReference type="ARBA" id="ARBA00022801"/>
    </source>
</evidence>